<evidence type="ECO:0000256" key="4">
    <source>
        <dbReference type="ARBA" id="ARBA00022490"/>
    </source>
</evidence>
<evidence type="ECO:0000256" key="8">
    <source>
        <dbReference type="ARBA" id="ARBA00029656"/>
    </source>
</evidence>
<protein>
    <recommendedName>
        <fullName evidence="3">N-acyl-aliphatic-L-amino acid amidohydrolase</fullName>
        <ecNumber evidence="3">3.5.1.14</ecNumber>
    </recommendedName>
    <alternativeName>
        <fullName evidence="8">N-acyl-L-amino-acid amidohydrolase</fullName>
    </alternativeName>
</protein>
<dbReference type="EMBL" id="GECZ01011018">
    <property type="protein sequence ID" value="JAS58751.1"/>
    <property type="molecule type" value="Transcribed_RNA"/>
</dbReference>
<dbReference type="PIRSF" id="PIRSF036696">
    <property type="entry name" value="ACY-1"/>
    <property type="match status" value="1"/>
</dbReference>
<dbReference type="CDD" id="cd05646">
    <property type="entry name" value="M20_AcylaseI_like"/>
    <property type="match status" value="1"/>
</dbReference>
<dbReference type="FunFam" id="3.30.70.360:FF:000005">
    <property type="entry name" value="Putative Aminoacylase-1"/>
    <property type="match status" value="1"/>
</dbReference>
<comment type="cofactor">
    <cofactor evidence="10">
        <name>Zn(2+)</name>
        <dbReference type="ChEBI" id="CHEBI:29105"/>
    </cofactor>
    <text evidence="10">Binds 2 Zn(2+) ions per subunit.</text>
</comment>
<keyword evidence="6" id="KW-0378">Hydrolase</keyword>
<keyword evidence="5 10" id="KW-0479">Metal-binding</keyword>
<dbReference type="Pfam" id="PF01546">
    <property type="entry name" value="Peptidase_M20"/>
    <property type="match status" value="1"/>
</dbReference>
<dbReference type="PROSITE" id="PS00759">
    <property type="entry name" value="ARGE_DAPE_CPG2_2"/>
    <property type="match status" value="1"/>
</dbReference>
<dbReference type="Gene3D" id="3.30.70.360">
    <property type="match status" value="1"/>
</dbReference>
<dbReference type="GO" id="GO:0005737">
    <property type="term" value="C:cytoplasm"/>
    <property type="evidence" value="ECO:0007669"/>
    <property type="project" value="UniProtKB-SubCell"/>
</dbReference>
<dbReference type="InterPro" id="IPR010159">
    <property type="entry name" value="N-acyl_aa_amidohydrolase"/>
</dbReference>
<dbReference type="FunFam" id="3.40.630.10:FF:000019">
    <property type="entry name" value="Aminoacylase 1"/>
    <property type="match status" value="1"/>
</dbReference>
<dbReference type="InterPro" id="IPR011650">
    <property type="entry name" value="Peptidase_M20_dimer"/>
</dbReference>
<evidence type="ECO:0000259" key="11">
    <source>
        <dbReference type="Pfam" id="PF07687"/>
    </source>
</evidence>
<evidence type="ECO:0000256" key="10">
    <source>
        <dbReference type="PIRSR" id="PIRSR036696-2"/>
    </source>
</evidence>
<dbReference type="InterPro" id="IPR036264">
    <property type="entry name" value="Bact_exopeptidase_dim_dom"/>
</dbReference>
<dbReference type="InterPro" id="IPR002933">
    <property type="entry name" value="Peptidase_M20"/>
</dbReference>
<feature type="binding site" evidence="10">
    <location>
        <position position="145"/>
    </location>
    <ligand>
        <name>Zn(2+)</name>
        <dbReference type="ChEBI" id="CHEBI:29105"/>
        <label>2</label>
    </ligand>
</feature>
<dbReference type="InterPro" id="IPR052083">
    <property type="entry name" value="Aminoacylase-1_M20A"/>
</dbReference>
<dbReference type="Gene3D" id="1.10.150.900">
    <property type="match status" value="1"/>
</dbReference>
<dbReference type="SUPFAM" id="SSF53187">
    <property type="entry name" value="Zn-dependent exopeptidases"/>
    <property type="match status" value="1"/>
</dbReference>
<evidence type="ECO:0000256" key="9">
    <source>
        <dbReference type="PIRSR" id="PIRSR036696-1"/>
    </source>
</evidence>
<dbReference type="NCBIfam" id="TIGR01880">
    <property type="entry name" value="Ac-peptdase-euk"/>
    <property type="match status" value="1"/>
</dbReference>
<dbReference type="GO" id="GO:0046872">
    <property type="term" value="F:metal ion binding"/>
    <property type="evidence" value="ECO:0007669"/>
    <property type="project" value="UniProtKB-KW"/>
</dbReference>
<evidence type="ECO:0000256" key="2">
    <source>
        <dbReference type="ARBA" id="ARBA00006247"/>
    </source>
</evidence>
<keyword evidence="7 10" id="KW-0862">Zinc</keyword>
<evidence type="ECO:0000256" key="1">
    <source>
        <dbReference type="ARBA" id="ARBA00004496"/>
    </source>
</evidence>
<comment type="similarity">
    <text evidence="2">Belongs to the peptidase M20A family.</text>
</comment>
<evidence type="ECO:0000256" key="5">
    <source>
        <dbReference type="ARBA" id="ARBA00022723"/>
    </source>
</evidence>
<accession>A0A1B6G8M3</accession>
<comment type="subcellular location">
    <subcellularLocation>
        <location evidence="1">Cytoplasm</location>
    </subcellularLocation>
</comment>
<dbReference type="SUPFAM" id="SSF55031">
    <property type="entry name" value="Bacterial exopeptidase dimerisation domain"/>
    <property type="match status" value="1"/>
</dbReference>
<dbReference type="AlphaFoldDB" id="A0A1B6G8M3"/>
<dbReference type="EC" id="3.5.1.14" evidence="3"/>
<dbReference type="PANTHER" id="PTHR45892">
    <property type="entry name" value="AMINOACYLASE-1"/>
    <property type="match status" value="1"/>
</dbReference>
<dbReference type="PROSITE" id="PS00758">
    <property type="entry name" value="ARGE_DAPE_CPG2_1"/>
    <property type="match status" value="1"/>
</dbReference>
<dbReference type="GO" id="GO:0004046">
    <property type="term" value="F:aminoacylase activity"/>
    <property type="evidence" value="ECO:0007669"/>
    <property type="project" value="UniProtKB-EC"/>
</dbReference>
<feature type="binding site" evidence="10">
    <location>
        <position position="110"/>
    </location>
    <ligand>
        <name>Zn(2+)</name>
        <dbReference type="ChEBI" id="CHEBI:29105"/>
        <label>2</label>
    </ligand>
</feature>
<evidence type="ECO:0000256" key="3">
    <source>
        <dbReference type="ARBA" id="ARBA00011913"/>
    </source>
</evidence>
<feature type="binding site" evidence="10">
    <location>
        <position position="369"/>
    </location>
    <ligand>
        <name>Zn(2+)</name>
        <dbReference type="ChEBI" id="CHEBI:29105"/>
        <label>2</label>
    </ligand>
</feature>
<dbReference type="FunFam" id="1.10.150.900:FF:000001">
    <property type="entry name" value="Aminoacylase-1, putative"/>
    <property type="match status" value="1"/>
</dbReference>
<keyword evidence="4" id="KW-0963">Cytoplasm</keyword>
<dbReference type="InterPro" id="IPR001261">
    <property type="entry name" value="ArgE/DapE_CS"/>
</dbReference>
<sequence length="398" mass="44565">MPLDSDSQAIENFKEYLRIPSVQPDCDYSGCLSFLKSQANRLKLPISVHEVAPKKPVVIISWVGSQPDLPSLLLSSHMDVVPVYEDKWTHAPFGAEQDESGNIYARGAQDMKCVGIQYLEAVCRMKTQGYSPLRSIHICFTPDEEIGSQGMRLFVETEAFRKLNVGCEIDEGVASPDETFNLYYGERTSYKLTIICSGTPGHGSLLHDNTAGEKLAIVIKRFMERRSEEKRKLRENPNLTLGDVTSINLTMIEGGVQTNVVPPELKVLFDCRVSLNTDHEEFEKWVIGVCKEAGEGVTLLQPDKKKRIAPTTLDSGNPWWSALKTQFDKMGLIIKPNIFPAATDARYIRNLGIPAFNFSPMNNTPVLLHDHDEFLNTRVFLRGIDIYVNIISALASLE</sequence>
<feature type="binding site" evidence="10">
    <location>
        <position position="171"/>
    </location>
    <ligand>
        <name>Zn(2+)</name>
        <dbReference type="ChEBI" id="CHEBI:29105"/>
        <label>1</label>
    </ligand>
</feature>
<organism evidence="12">
    <name type="scientific">Cuerna arida</name>
    <dbReference type="NCBI Taxonomy" id="1464854"/>
    <lineage>
        <taxon>Eukaryota</taxon>
        <taxon>Metazoa</taxon>
        <taxon>Ecdysozoa</taxon>
        <taxon>Arthropoda</taxon>
        <taxon>Hexapoda</taxon>
        <taxon>Insecta</taxon>
        <taxon>Pterygota</taxon>
        <taxon>Neoptera</taxon>
        <taxon>Paraneoptera</taxon>
        <taxon>Hemiptera</taxon>
        <taxon>Auchenorrhyncha</taxon>
        <taxon>Membracoidea</taxon>
        <taxon>Cicadellidae</taxon>
        <taxon>Cicadellinae</taxon>
        <taxon>Proconiini</taxon>
        <taxon>Cuerna</taxon>
    </lineage>
</organism>
<name>A0A1B6G8M3_9HEMI</name>
<proteinExistence type="inferred from homology"/>
<evidence type="ECO:0000313" key="12">
    <source>
        <dbReference type="EMBL" id="JAS58751.1"/>
    </source>
</evidence>
<feature type="domain" description="Peptidase M20 dimerisation" evidence="11">
    <location>
        <begin position="184"/>
        <end position="294"/>
    </location>
</feature>
<reference evidence="12" key="1">
    <citation type="submission" date="2015-11" db="EMBL/GenBank/DDBJ databases">
        <title>De novo transcriptome assembly of four potential Pierce s Disease insect vectors from Arizona vineyards.</title>
        <authorList>
            <person name="Tassone E.E."/>
        </authorList>
    </citation>
    <scope>NUCLEOTIDE SEQUENCE</scope>
</reference>
<gene>
    <name evidence="12" type="ORF">g.22019</name>
</gene>
<dbReference type="Pfam" id="PF07687">
    <property type="entry name" value="M20_dimer"/>
    <property type="match status" value="1"/>
</dbReference>
<feature type="active site" evidence="9">
    <location>
        <position position="79"/>
    </location>
</feature>
<feature type="binding site" evidence="10">
    <location>
        <position position="77"/>
    </location>
    <ligand>
        <name>Zn(2+)</name>
        <dbReference type="ChEBI" id="CHEBI:29105"/>
        <label>1</label>
    </ligand>
</feature>
<dbReference type="GO" id="GO:0006520">
    <property type="term" value="P:amino acid metabolic process"/>
    <property type="evidence" value="ECO:0007669"/>
    <property type="project" value="InterPro"/>
</dbReference>
<feature type="active site" description="Proton acceptor" evidence="9">
    <location>
        <position position="144"/>
    </location>
</feature>
<evidence type="ECO:0000256" key="7">
    <source>
        <dbReference type="ARBA" id="ARBA00022833"/>
    </source>
</evidence>
<dbReference type="PANTHER" id="PTHR45892:SF1">
    <property type="entry name" value="AMINOACYLASE-1"/>
    <property type="match status" value="1"/>
</dbReference>
<feature type="binding site" evidence="10">
    <location>
        <position position="110"/>
    </location>
    <ligand>
        <name>Zn(2+)</name>
        <dbReference type="ChEBI" id="CHEBI:29105"/>
        <label>1</label>
    </ligand>
</feature>
<dbReference type="Gene3D" id="3.40.630.10">
    <property type="entry name" value="Zn peptidases"/>
    <property type="match status" value="1"/>
</dbReference>
<evidence type="ECO:0000256" key="6">
    <source>
        <dbReference type="ARBA" id="ARBA00022801"/>
    </source>
</evidence>